<dbReference type="Proteomes" id="UP000295087">
    <property type="component" value="Unassembled WGS sequence"/>
</dbReference>
<evidence type="ECO:0000313" key="2">
    <source>
        <dbReference type="EMBL" id="TDP39502.1"/>
    </source>
</evidence>
<feature type="transmembrane region" description="Helical" evidence="1">
    <location>
        <begin position="6"/>
        <end position="29"/>
    </location>
</feature>
<dbReference type="AlphaFoldDB" id="A0A4R6PR70"/>
<organism evidence="2 3">
    <name type="scientific">Nocardia ignorata</name>
    <dbReference type="NCBI Taxonomy" id="145285"/>
    <lineage>
        <taxon>Bacteria</taxon>
        <taxon>Bacillati</taxon>
        <taxon>Actinomycetota</taxon>
        <taxon>Actinomycetes</taxon>
        <taxon>Mycobacteriales</taxon>
        <taxon>Nocardiaceae</taxon>
        <taxon>Nocardia</taxon>
    </lineage>
</organism>
<sequence length="171" mass="18308">MIPNVSSAYWILSVITTQVYLIMCVLMFAAAAKLRRDDPDHPRGYRAPALYALCLLAPSTKSTGTTRRPRKLNSCTAICSRRACPRPSRMPSPSALGDDGGSVCRDPGSAHLKAKYQAALSNGASGPGQRPVIGSKEAAEAVGQAIAVYCPQHLADYRAHLDTLHLDDTTK</sequence>
<name>A0A4R6PR70_NOCIG</name>
<keyword evidence="1" id="KW-0472">Membrane</keyword>
<evidence type="ECO:0008006" key="4">
    <source>
        <dbReference type="Google" id="ProtNLM"/>
    </source>
</evidence>
<evidence type="ECO:0000256" key="1">
    <source>
        <dbReference type="SAM" id="Phobius"/>
    </source>
</evidence>
<keyword evidence="1" id="KW-1133">Transmembrane helix</keyword>
<proteinExistence type="predicted"/>
<dbReference type="EMBL" id="SNXK01000002">
    <property type="protein sequence ID" value="TDP39502.1"/>
    <property type="molecule type" value="Genomic_DNA"/>
</dbReference>
<gene>
    <name evidence="2" type="ORF">DFR75_102214</name>
</gene>
<keyword evidence="1" id="KW-0812">Transmembrane</keyword>
<evidence type="ECO:0000313" key="3">
    <source>
        <dbReference type="Proteomes" id="UP000295087"/>
    </source>
</evidence>
<protein>
    <recommendedName>
        <fullName evidence="4">DUF732 domain-containing protein</fullName>
    </recommendedName>
</protein>
<comment type="caution">
    <text evidence="2">The sequence shown here is derived from an EMBL/GenBank/DDBJ whole genome shotgun (WGS) entry which is preliminary data.</text>
</comment>
<keyword evidence="3" id="KW-1185">Reference proteome</keyword>
<reference evidence="2 3" key="1">
    <citation type="submission" date="2019-03" db="EMBL/GenBank/DDBJ databases">
        <title>Genomic Encyclopedia of Type Strains, Phase IV (KMG-IV): sequencing the most valuable type-strain genomes for metagenomic binning, comparative biology and taxonomic classification.</title>
        <authorList>
            <person name="Goeker M."/>
        </authorList>
    </citation>
    <scope>NUCLEOTIDE SEQUENCE [LARGE SCALE GENOMIC DNA]</scope>
    <source>
        <strain evidence="2 3">DSM 44496</strain>
    </source>
</reference>
<accession>A0A4R6PR70</accession>